<dbReference type="Proteomes" id="UP000193409">
    <property type="component" value="Unassembled WGS sequence"/>
</dbReference>
<protein>
    <recommendedName>
        <fullName evidence="4">DUF4177 domain-containing protein</fullName>
    </recommendedName>
</protein>
<evidence type="ECO:0008006" key="4">
    <source>
        <dbReference type="Google" id="ProtNLM"/>
    </source>
</evidence>
<accession>A0A1Y5TSK8</accession>
<evidence type="ECO:0000313" key="3">
    <source>
        <dbReference type="Proteomes" id="UP000193409"/>
    </source>
</evidence>
<sequence>MLTLSLALLLATPAGAACYADYKAKQDSPLRLHYGVAKIPEKACSKDQAADVLRKRLSKNGWSLLNVISVFDDSGLEAKRENAGDFYLRY</sequence>
<feature type="signal peptide" evidence="1">
    <location>
        <begin position="1"/>
        <end position="16"/>
    </location>
</feature>
<name>A0A1Y5TSK8_9RHOB</name>
<proteinExistence type="predicted"/>
<reference evidence="2 3" key="1">
    <citation type="submission" date="2017-03" db="EMBL/GenBank/DDBJ databases">
        <authorList>
            <person name="Afonso C.L."/>
            <person name="Miller P.J."/>
            <person name="Scott M.A."/>
            <person name="Spackman E."/>
            <person name="Goraichik I."/>
            <person name="Dimitrov K.M."/>
            <person name="Suarez D.L."/>
            <person name="Swayne D.E."/>
        </authorList>
    </citation>
    <scope>NUCLEOTIDE SEQUENCE [LARGE SCALE GENOMIC DNA]</scope>
    <source>
        <strain evidence="2 3">CECT 7680</strain>
    </source>
</reference>
<keyword evidence="3" id="KW-1185">Reference proteome</keyword>
<organism evidence="2 3">
    <name type="scientific">Pseudoruegeria aquimaris</name>
    <dbReference type="NCBI Taxonomy" id="393663"/>
    <lineage>
        <taxon>Bacteria</taxon>
        <taxon>Pseudomonadati</taxon>
        <taxon>Pseudomonadota</taxon>
        <taxon>Alphaproteobacteria</taxon>
        <taxon>Rhodobacterales</taxon>
        <taxon>Roseobacteraceae</taxon>
        <taxon>Pseudoruegeria</taxon>
    </lineage>
</organism>
<keyword evidence="1" id="KW-0732">Signal</keyword>
<evidence type="ECO:0000313" key="2">
    <source>
        <dbReference type="EMBL" id="SLN67264.1"/>
    </source>
</evidence>
<gene>
    <name evidence="2" type="ORF">PSA7680_03548</name>
</gene>
<evidence type="ECO:0000256" key="1">
    <source>
        <dbReference type="SAM" id="SignalP"/>
    </source>
</evidence>
<dbReference type="EMBL" id="FWFQ01000043">
    <property type="protein sequence ID" value="SLN67264.1"/>
    <property type="molecule type" value="Genomic_DNA"/>
</dbReference>
<dbReference type="AlphaFoldDB" id="A0A1Y5TSK8"/>
<feature type="chain" id="PRO_5012780118" description="DUF4177 domain-containing protein" evidence="1">
    <location>
        <begin position="17"/>
        <end position="90"/>
    </location>
</feature>